<sequence length="134" mass="15513">MSQFLSFSNFIFGLTMDLKPYIAIFFAFVFFGKFLMMDSKVLGFILDSGEMSYVNPFCEKQKAGFDENGVLADLLPASPSLTIAIDSFCNAPFHFEEVQWEYIFVKHTFQHYPYTSPTPPKIFRDRFYPPPKIV</sequence>
<reference evidence="2 3" key="1">
    <citation type="submission" date="2019-08" db="EMBL/GenBank/DDBJ databases">
        <title>Antarcticibacterium arcticum sp. nov., a bacterium isolated from marine sediment of the Canadian Beaufort Sea.</title>
        <authorList>
            <person name="Lee Y.M."/>
            <person name="Baek K."/>
            <person name="Lee D.-H."/>
            <person name="Shin S.C."/>
            <person name="Jin Y.K."/>
            <person name="Park Y."/>
        </authorList>
    </citation>
    <scope>NUCLEOTIDE SEQUENCE [LARGE SCALE GENOMIC DNA]</scope>
    <source>
        <strain evidence="2 3">PAMC 28998</strain>
    </source>
</reference>
<accession>A0A5B8YF66</accession>
<evidence type="ECO:0000313" key="2">
    <source>
        <dbReference type="EMBL" id="QED36612.1"/>
    </source>
</evidence>
<keyword evidence="1" id="KW-1133">Transmembrane helix</keyword>
<keyword evidence="3" id="KW-1185">Reference proteome</keyword>
<protein>
    <submittedName>
        <fullName evidence="2">Uncharacterized protein</fullName>
    </submittedName>
</protein>
<evidence type="ECO:0000313" key="3">
    <source>
        <dbReference type="Proteomes" id="UP000321954"/>
    </source>
</evidence>
<keyword evidence="1" id="KW-0812">Transmembrane</keyword>
<organism evidence="2 3">
    <name type="scientific">Antarcticibacterium arcticum</name>
    <dbReference type="NCBI Taxonomy" id="2585771"/>
    <lineage>
        <taxon>Bacteria</taxon>
        <taxon>Pseudomonadati</taxon>
        <taxon>Bacteroidota</taxon>
        <taxon>Flavobacteriia</taxon>
        <taxon>Flavobacteriales</taxon>
        <taxon>Flavobacteriaceae</taxon>
        <taxon>Antarcticibacterium</taxon>
    </lineage>
</organism>
<feature type="transmembrane region" description="Helical" evidence="1">
    <location>
        <begin position="20"/>
        <end position="36"/>
    </location>
</feature>
<proteinExistence type="predicted"/>
<dbReference type="AlphaFoldDB" id="A0A5B8YF66"/>
<evidence type="ECO:0000256" key="1">
    <source>
        <dbReference type="SAM" id="Phobius"/>
    </source>
</evidence>
<name>A0A5B8YF66_9FLAO</name>
<dbReference type="RefSeq" id="WP_146830595.1">
    <property type="nucleotide sequence ID" value="NZ_CP042476.1"/>
</dbReference>
<keyword evidence="1" id="KW-0472">Membrane</keyword>
<dbReference type="EMBL" id="CP042476">
    <property type="protein sequence ID" value="QED36612.1"/>
    <property type="molecule type" value="Genomic_DNA"/>
</dbReference>
<dbReference type="KEGG" id="anp:FK178_02280"/>
<gene>
    <name evidence="2" type="ORF">FK178_02280</name>
</gene>
<dbReference type="OrthoDB" id="1444460at2"/>
<dbReference type="Proteomes" id="UP000321954">
    <property type="component" value="Chromosome"/>
</dbReference>